<dbReference type="AlphaFoldDB" id="A0A0A9CQY3"/>
<sequence>MQRRAAVVVGVLGVGAGADQAFELVQVAVEGGAVDPQDELRLLLPDVEGDIRFQLLDPPAVLVVLGEVAQDPPPVDEVDLQDVGKGLLVEPEEAAELADADRVGLRDVAEDRDLAEGALWLQHQESLLLAVFTNANTFQCTVANKV</sequence>
<protein>
    <submittedName>
        <fullName evidence="1">GSVIVT00032933001, SOR</fullName>
    </submittedName>
</protein>
<accession>A0A0A9CQY3</accession>
<organism evidence="1">
    <name type="scientific">Arundo donax</name>
    <name type="common">Giant reed</name>
    <name type="synonym">Donax arundinaceus</name>
    <dbReference type="NCBI Taxonomy" id="35708"/>
    <lineage>
        <taxon>Eukaryota</taxon>
        <taxon>Viridiplantae</taxon>
        <taxon>Streptophyta</taxon>
        <taxon>Embryophyta</taxon>
        <taxon>Tracheophyta</taxon>
        <taxon>Spermatophyta</taxon>
        <taxon>Magnoliopsida</taxon>
        <taxon>Liliopsida</taxon>
        <taxon>Poales</taxon>
        <taxon>Poaceae</taxon>
        <taxon>PACMAD clade</taxon>
        <taxon>Arundinoideae</taxon>
        <taxon>Arundineae</taxon>
        <taxon>Arundo</taxon>
    </lineage>
</organism>
<reference evidence="1" key="2">
    <citation type="journal article" date="2015" name="Data Brief">
        <title>Shoot transcriptome of the giant reed, Arundo donax.</title>
        <authorList>
            <person name="Barrero R.A."/>
            <person name="Guerrero F.D."/>
            <person name="Moolhuijzen P."/>
            <person name="Goolsby J.A."/>
            <person name="Tidwell J."/>
            <person name="Bellgard S.E."/>
            <person name="Bellgard M.I."/>
        </authorList>
    </citation>
    <scope>NUCLEOTIDE SEQUENCE</scope>
    <source>
        <tissue evidence="1">Shoot tissue taken approximately 20 cm above the soil surface</tissue>
    </source>
</reference>
<reference evidence="1" key="1">
    <citation type="submission" date="2014-09" db="EMBL/GenBank/DDBJ databases">
        <authorList>
            <person name="Magalhaes I.L.F."/>
            <person name="Oliveira U."/>
            <person name="Santos F.R."/>
            <person name="Vidigal T.H.D.A."/>
            <person name="Brescovit A.D."/>
            <person name="Santos A.J."/>
        </authorList>
    </citation>
    <scope>NUCLEOTIDE SEQUENCE</scope>
    <source>
        <tissue evidence="1">Shoot tissue taken approximately 20 cm above the soil surface</tissue>
    </source>
</reference>
<name>A0A0A9CQY3_ARUDO</name>
<proteinExistence type="predicted"/>
<dbReference type="EMBL" id="GBRH01221042">
    <property type="protein sequence ID" value="JAD76853.1"/>
    <property type="molecule type" value="Transcribed_RNA"/>
</dbReference>
<evidence type="ECO:0000313" key="1">
    <source>
        <dbReference type="EMBL" id="JAD76853.1"/>
    </source>
</evidence>